<reference evidence="5 6" key="1">
    <citation type="submission" date="2017-04" db="EMBL/GenBank/DDBJ databases">
        <authorList>
            <person name="Afonso C.L."/>
            <person name="Miller P.J."/>
            <person name="Scott M.A."/>
            <person name="Spackman E."/>
            <person name="Goraichik I."/>
            <person name="Dimitrov K.M."/>
            <person name="Suarez D.L."/>
            <person name="Swayne D.E."/>
        </authorList>
    </citation>
    <scope>NUCLEOTIDE SEQUENCE [LARGE SCALE GENOMIC DNA]</scope>
    <source>
        <strain evidence="5 6">CGMCC 1.12708</strain>
    </source>
</reference>
<dbReference type="NCBIfam" id="TIGR00928">
    <property type="entry name" value="purB"/>
    <property type="match status" value="1"/>
</dbReference>
<dbReference type="SMART" id="SM00998">
    <property type="entry name" value="ADSL_C"/>
    <property type="match status" value="1"/>
</dbReference>
<dbReference type="SUPFAM" id="SSF48557">
    <property type="entry name" value="L-aspartase-like"/>
    <property type="match status" value="1"/>
</dbReference>
<dbReference type="InterPro" id="IPR019468">
    <property type="entry name" value="AdenyloSucc_lyase_C"/>
</dbReference>
<dbReference type="InterPro" id="IPR000362">
    <property type="entry name" value="Fumarate_lyase_fam"/>
</dbReference>
<accession>A0A1W2CG10</accession>
<dbReference type="UniPathway" id="UPA00075">
    <property type="reaction ID" value="UER00336"/>
</dbReference>
<dbReference type="InterPro" id="IPR004769">
    <property type="entry name" value="Pur_lyase"/>
</dbReference>
<dbReference type="Gene3D" id="1.10.40.30">
    <property type="entry name" value="Fumarase/aspartase (C-terminal domain)"/>
    <property type="match status" value="1"/>
</dbReference>
<protein>
    <recommendedName>
        <fullName evidence="2 3">Adenylosuccinate lyase</fullName>
        <shortName evidence="3">ASL</shortName>
        <ecNumber evidence="2 3">4.3.2.2</ecNumber>
    </recommendedName>
    <alternativeName>
        <fullName evidence="3">Adenylosuccinase</fullName>
    </alternativeName>
</protein>
<evidence type="ECO:0000313" key="5">
    <source>
        <dbReference type="EMBL" id="SMC84197.1"/>
    </source>
</evidence>
<evidence type="ECO:0000259" key="4">
    <source>
        <dbReference type="SMART" id="SM00998"/>
    </source>
</evidence>
<dbReference type="CDD" id="cd03302">
    <property type="entry name" value="Adenylsuccinate_lyase_2"/>
    <property type="match status" value="1"/>
</dbReference>
<dbReference type="Pfam" id="PF10397">
    <property type="entry name" value="ADSL_C"/>
    <property type="match status" value="1"/>
</dbReference>
<dbReference type="UniPathway" id="UPA00074">
    <property type="reaction ID" value="UER00132"/>
</dbReference>
<comment type="pathway">
    <text evidence="3">Purine metabolism; IMP biosynthesis via de novo pathway; 5-amino-1-(5-phospho-D-ribosyl)imidazole-4-carboxamide from 5-amino-1-(5-phospho-D-ribosyl)imidazole-4-carboxylate: step 2/2.</text>
</comment>
<dbReference type="GO" id="GO:0005829">
    <property type="term" value="C:cytosol"/>
    <property type="evidence" value="ECO:0007669"/>
    <property type="project" value="TreeGrafter"/>
</dbReference>
<comment type="similarity">
    <text evidence="3">Belongs to the lyase 1 family. Adenylosuccinate lyase subfamily.</text>
</comment>
<dbReference type="GO" id="GO:0070626">
    <property type="term" value="F:(S)-2-(5-amino-1-(5-phospho-D-ribosyl)imidazole-4-carboxamido) succinate lyase (fumarate-forming) activity"/>
    <property type="evidence" value="ECO:0007669"/>
    <property type="project" value="TreeGrafter"/>
</dbReference>
<dbReference type="PROSITE" id="PS00163">
    <property type="entry name" value="FUMARATE_LYASES"/>
    <property type="match status" value="1"/>
</dbReference>
<dbReference type="PANTHER" id="PTHR43172:SF1">
    <property type="entry name" value="ADENYLOSUCCINATE LYASE"/>
    <property type="match status" value="1"/>
</dbReference>
<evidence type="ECO:0000256" key="2">
    <source>
        <dbReference type="NCBIfam" id="TIGR00928"/>
    </source>
</evidence>
<proteinExistence type="inferred from homology"/>
<dbReference type="STRING" id="1434700.SAMN06296427_11046"/>
<dbReference type="Gene3D" id="1.20.200.10">
    <property type="entry name" value="Fumarase/aspartase (Central domain)"/>
    <property type="match status" value="1"/>
</dbReference>
<comment type="catalytic activity">
    <reaction evidence="3">
        <text>(2S)-2-[5-amino-1-(5-phospho-beta-D-ribosyl)imidazole-4-carboxamido]succinate = 5-amino-1-(5-phospho-beta-D-ribosyl)imidazole-4-carboxamide + fumarate</text>
        <dbReference type="Rhea" id="RHEA:23920"/>
        <dbReference type="ChEBI" id="CHEBI:29806"/>
        <dbReference type="ChEBI" id="CHEBI:58443"/>
        <dbReference type="ChEBI" id="CHEBI:58475"/>
        <dbReference type="EC" id="4.3.2.2"/>
    </reaction>
</comment>
<evidence type="ECO:0000256" key="1">
    <source>
        <dbReference type="ARBA" id="ARBA00023239"/>
    </source>
</evidence>
<dbReference type="InterPro" id="IPR022761">
    <property type="entry name" value="Fumarate_lyase_N"/>
</dbReference>
<dbReference type="Proteomes" id="UP000192393">
    <property type="component" value="Unassembled WGS sequence"/>
</dbReference>
<dbReference type="GO" id="GO:0004018">
    <property type="term" value="F:N6-(1,2-dicarboxyethyl)AMP AMP-lyase (fumarate-forming) activity"/>
    <property type="evidence" value="ECO:0007669"/>
    <property type="project" value="UniProtKB-UniRule"/>
</dbReference>
<gene>
    <name evidence="5" type="ORF">SAMN06296427_11046</name>
</gene>
<dbReference type="Gene3D" id="1.10.275.60">
    <property type="match status" value="1"/>
</dbReference>
<keyword evidence="1 3" id="KW-0456">Lyase</keyword>
<dbReference type="PRINTS" id="PR00149">
    <property type="entry name" value="FUMRATELYASE"/>
</dbReference>
<dbReference type="Pfam" id="PF00206">
    <property type="entry name" value="Lyase_1"/>
    <property type="match status" value="1"/>
</dbReference>
<dbReference type="EMBL" id="FWXS01000010">
    <property type="protein sequence ID" value="SMC84197.1"/>
    <property type="molecule type" value="Genomic_DNA"/>
</dbReference>
<dbReference type="GO" id="GO:0006189">
    <property type="term" value="P:'de novo' IMP biosynthetic process"/>
    <property type="evidence" value="ECO:0007669"/>
    <property type="project" value="UniProtKB-UniPathway"/>
</dbReference>
<dbReference type="PANTHER" id="PTHR43172">
    <property type="entry name" value="ADENYLOSUCCINATE LYASE"/>
    <property type="match status" value="1"/>
</dbReference>
<dbReference type="AlphaFoldDB" id="A0A1W2CG10"/>
<feature type="domain" description="Adenylosuccinate lyase C-terminal" evidence="4">
    <location>
        <begin position="381"/>
        <end position="465"/>
    </location>
</feature>
<dbReference type="EC" id="4.3.2.2" evidence="2 3"/>
<organism evidence="5 6">
    <name type="scientific">Moheibacter sediminis</name>
    <dbReference type="NCBI Taxonomy" id="1434700"/>
    <lineage>
        <taxon>Bacteria</taxon>
        <taxon>Pseudomonadati</taxon>
        <taxon>Bacteroidota</taxon>
        <taxon>Flavobacteriia</taxon>
        <taxon>Flavobacteriales</taxon>
        <taxon>Weeksellaceae</taxon>
        <taxon>Moheibacter</taxon>
    </lineage>
</organism>
<name>A0A1W2CG10_9FLAO</name>
<comment type="catalytic activity">
    <reaction evidence="3">
        <text>N(6)-(1,2-dicarboxyethyl)-AMP = fumarate + AMP</text>
        <dbReference type="Rhea" id="RHEA:16853"/>
        <dbReference type="ChEBI" id="CHEBI:29806"/>
        <dbReference type="ChEBI" id="CHEBI:57567"/>
        <dbReference type="ChEBI" id="CHEBI:456215"/>
        <dbReference type="EC" id="4.3.2.2"/>
    </reaction>
</comment>
<sequence length="488" mass="55720">MLFLPLNSTHNKMNNKYQNPLESRYSSDEMLYNFSPDMKFSTWRKLWLSLAEIEKDLGLDISEEQLQEIRDNIYNIDYEVAAKYEKQFRHDVMAHVHTLGDVAPKAKAIIHLGATSAFVGDNTDLIQIREGLLIVKKKLVNVIKGLNDFALEYKDLPTLGFTHFQPAQLTTVGKRATLWLQSVLLDLEELEFRIETLRFRGVKGTTGTAASFKELFDGDYEKVKALDKRLSEEFGFKKVFGVTGQTYDRKVDAEVLATLSNIAQSAHKFTNDIRLLQNLKEIEEPFEKSQIGSSAMAYKRNPMRSERIAALAKFVISLASSPAMVASTQWFERTLDDSANKRLSVPQAFLAIDAILIIWNNVLDGLVVYPKIIEKRINEELPFMATEYIIMEGVKNGGDRQELHELIREHSMEAARQVKMEGLSNDLVERILADERFNIDKEKLQQVLDPKNFIGFAPIQTEEFLAEHVQPILDENKDLIGLETDLKV</sequence>
<dbReference type="InterPro" id="IPR020557">
    <property type="entry name" value="Fumarate_lyase_CS"/>
</dbReference>
<keyword evidence="6" id="KW-1185">Reference proteome</keyword>
<comment type="pathway">
    <text evidence="3">Purine metabolism; AMP biosynthesis via de novo pathway; AMP from IMP: step 2/2.</text>
</comment>
<keyword evidence="3" id="KW-0658">Purine biosynthesis</keyword>
<dbReference type="InterPro" id="IPR008948">
    <property type="entry name" value="L-Aspartase-like"/>
</dbReference>
<dbReference type="GO" id="GO:0044208">
    <property type="term" value="P:'de novo' AMP biosynthetic process"/>
    <property type="evidence" value="ECO:0007669"/>
    <property type="project" value="UniProtKB-UniPathway"/>
</dbReference>
<evidence type="ECO:0000256" key="3">
    <source>
        <dbReference type="RuleBase" id="RU361172"/>
    </source>
</evidence>
<evidence type="ECO:0000313" key="6">
    <source>
        <dbReference type="Proteomes" id="UP000192393"/>
    </source>
</evidence>